<dbReference type="PRINTS" id="PR00092">
    <property type="entry name" value="TYROSINASE"/>
</dbReference>
<evidence type="ECO:0000256" key="9">
    <source>
        <dbReference type="ARBA" id="ARBA00048233"/>
    </source>
</evidence>
<keyword evidence="4" id="KW-0479">Metal-binding</keyword>
<evidence type="ECO:0000256" key="5">
    <source>
        <dbReference type="ARBA" id="ARBA00023002"/>
    </source>
</evidence>
<dbReference type="InterPro" id="IPR002227">
    <property type="entry name" value="Tyrosinase_Cu-bd"/>
</dbReference>
<dbReference type="Pfam" id="PF18132">
    <property type="entry name" value="Tyrosinase_C"/>
    <property type="match status" value="1"/>
</dbReference>
<evidence type="ECO:0000256" key="1">
    <source>
        <dbReference type="ARBA" id="ARBA00001973"/>
    </source>
</evidence>
<dbReference type="Proteomes" id="UP000799770">
    <property type="component" value="Unassembled WGS sequence"/>
</dbReference>
<evidence type="ECO:0000256" key="10">
    <source>
        <dbReference type="ARBA" id="ARBA00048881"/>
    </source>
</evidence>
<keyword evidence="13" id="KW-1185">Reference proteome</keyword>
<protein>
    <recommendedName>
        <fullName evidence="3">tyrosinase</fullName>
        <ecNumber evidence="3">1.14.18.1</ecNumber>
    </recommendedName>
</protein>
<dbReference type="OrthoDB" id="3800131at2759"/>
<evidence type="ECO:0000313" key="13">
    <source>
        <dbReference type="Proteomes" id="UP000799770"/>
    </source>
</evidence>
<accession>A0A6A5YP59</accession>
<dbReference type="PROSITE" id="PS00498">
    <property type="entry name" value="TYROSINASE_2"/>
    <property type="match status" value="1"/>
</dbReference>
<dbReference type="InterPro" id="IPR008922">
    <property type="entry name" value="Di-copper_centre_dom_sf"/>
</dbReference>
<organism evidence="12 13">
    <name type="scientific">Lophiotrema nucula</name>
    <dbReference type="NCBI Taxonomy" id="690887"/>
    <lineage>
        <taxon>Eukaryota</taxon>
        <taxon>Fungi</taxon>
        <taxon>Dikarya</taxon>
        <taxon>Ascomycota</taxon>
        <taxon>Pezizomycotina</taxon>
        <taxon>Dothideomycetes</taxon>
        <taxon>Pleosporomycetidae</taxon>
        <taxon>Pleosporales</taxon>
        <taxon>Lophiotremataceae</taxon>
        <taxon>Lophiotrema</taxon>
    </lineage>
</organism>
<dbReference type="SUPFAM" id="SSF48056">
    <property type="entry name" value="Di-copper centre-containing domain"/>
    <property type="match status" value="1"/>
</dbReference>
<evidence type="ECO:0000256" key="6">
    <source>
        <dbReference type="ARBA" id="ARBA00023008"/>
    </source>
</evidence>
<evidence type="ECO:0000256" key="8">
    <source>
        <dbReference type="ARBA" id="ARBA00023101"/>
    </source>
</evidence>
<keyword evidence="5" id="KW-0560">Oxidoreductase</keyword>
<evidence type="ECO:0000259" key="11">
    <source>
        <dbReference type="PROSITE" id="PS00498"/>
    </source>
</evidence>
<proteinExistence type="inferred from homology"/>
<dbReference type="PANTHER" id="PTHR11474">
    <property type="entry name" value="TYROSINASE FAMILY MEMBER"/>
    <property type="match status" value="1"/>
</dbReference>
<keyword evidence="6" id="KW-0186">Copper</keyword>
<dbReference type="EMBL" id="ML977351">
    <property type="protein sequence ID" value="KAF2107921.1"/>
    <property type="molecule type" value="Genomic_DNA"/>
</dbReference>
<dbReference type="GO" id="GO:0042438">
    <property type="term" value="P:melanin biosynthetic process"/>
    <property type="evidence" value="ECO:0007669"/>
    <property type="project" value="UniProtKB-KW"/>
</dbReference>
<gene>
    <name evidence="12" type="ORF">BDV96DRAFT_693136</name>
</gene>
<dbReference type="Gene3D" id="1.10.1280.10">
    <property type="entry name" value="Di-copper center containing domain from catechol oxidase"/>
    <property type="match status" value="1"/>
</dbReference>
<dbReference type="GO" id="GO:0046872">
    <property type="term" value="F:metal ion binding"/>
    <property type="evidence" value="ECO:0007669"/>
    <property type="project" value="UniProtKB-KW"/>
</dbReference>
<evidence type="ECO:0000256" key="7">
    <source>
        <dbReference type="ARBA" id="ARBA00023033"/>
    </source>
</evidence>
<dbReference type="GO" id="GO:0004503">
    <property type="term" value="F:tyrosinase activity"/>
    <property type="evidence" value="ECO:0007669"/>
    <property type="project" value="UniProtKB-EC"/>
</dbReference>
<keyword evidence="8" id="KW-0470">Melanin biosynthesis</keyword>
<keyword evidence="7" id="KW-0503">Monooxygenase</keyword>
<dbReference type="InterPro" id="IPR041640">
    <property type="entry name" value="Tyrosinase_C"/>
</dbReference>
<name>A0A6A5YP59_9PLEO</name>
<dbReference type="AlphaFoldDB" id="A0A6A5YP59"/>
<evidence type="ECO:0000313" key="12">
    <source>
        <dbReference type="EMBL" id="KAF2107921.1"/>
    </source>
</evidence>
<evidence type="ECO:0000256" key="4">
    <source>
        <dbReference type="ARBA" id="ARBA00022723"/>
    </source>
</evidence>
<dbReference type="Pfam" id="PF00264">
    <property type="entry name" value="Tyrosinase"/>
    <property type="match status" value="1"/>
</dbReference>
<feature type="domain" description="Tyrosinase copper-binding" evidence="11">
    <location>
        <begin position="348"/>
        <end position="359"/>
    </location>
</feature>
<evidence type="ECO:0000256" key="3">
    <source>
        <dbReference type="ARBA" id="ARBA00011906"/>
    </source>
</evidence>
<dbReference type="Gene3D" id="2.60.310.20">
    <property type="match status" value="1"/>
</dbReference>
<dbReference type="InterPro" id="IPR050316">
    <property type="entry name" value="Tyrosinase/Hemocyanin"/>
</dbReference>
<dbReference type="PANTHER" id="PTHR11474:SF76">
    <property type="entry name" value="SHKT DOMAIN-CONTAINING PROTEIN"/>
    <property type="match status" value="1"/>
</dbReference>
<comment type="cofactor">
    <cofactor evidence="1">
        <name>Cu(2+)</name>
        <dbReference type="ChEBI" id="CHEBI:29036"/>
    </cofactor>
</comment>
<sequence>MAYAIKGIQTGRGPKGELSIRREIDEWWFSPEPNDLNQRSLFIYALNNFQKRGLDKNDDLSYLNIAGIHGYPLKPWPRNPEESGGYYCAHGVVTFATWHTPYMLLYEQRLYEEMRQLIPTTFAAEDQDDMIKAADTWRLPFWDWAMKKPNWNPANPDDPVNKTPGSGPNVPFIVTQEKVPVRTKTGTAVPVDNPMFHYAVPGNFGNYGVKAKNAPWYEACRVTSRWPDLPGNLTAKIWNTDVTSAQKSSYSEGQNQDYKKITKQLQGSVGRKGGKYYANTLPEAVYRLFRSVDEQGNPVMPYNQFSTGSFKFGQQVEDYPSLEFIHNNIHNFSGGSGYLGDPSTAAFDPLFWLHHCNVDRLLAIWQDLFSSQTQKWLDTGASDDNGPEAKLSPFSTDEKGNLFTSVTCSFKHQEFGYTYPELKKWLFTKDGKFDETAYRNSIRKEIERLYSTTPKAALLLKSNKKAAQQQMAAMTTENLLVENFPPALLNMVPKPVLDSAQVPLATLSEDAFGDPAPASWQSNDYVVNVVYERFALGGRPYSITFFLGDVPGNSAYDFADDLNAIARVYNFSSEVEGRGVDESGCANCKQQQDEHALFSGQVILTDYLIERITIGEAQRGLTLTSLDQDEVVDYLKTNLHWRITDVYDNIVPKESMPSLKISVATARGTHFSEASKPSQYSAYTMLWDATQGRLGGAAPGDL</sequence>
<comment type="catalytic activity">
    <reaction evidence="9">
        <text>2 L-dopa + O2 = 2 L-dopaquinone + 2 H2O</text>
        <dbReference type="Rhea" id="RHEA:34287"/>
        <dbReference type="ChEBI" id="CHEBI:15377"/>
        <dbReference type="ChEBI" id="CHEBI:15379"/>
        <dbReference type="ChEBI" id="CHEBI:57504"/>
        <dbReference type="ChEBI" id="CHEBI:57924"/>
        <dbReference type="EC" id="1.14.18.1"/>
    </reaction>
</comment>
<reference evidence="12" key="1">
    <citation type="journal article" date="2020" name="Stud. Mycol.">
        <title>101 Dothideomycetes genomes: a test case for predicting lifestyles and emergence of pathogens.</title>
        <authorList>
            <person name="Haridas S."/>
            <person name="Albert R."/>
            <person name="Binder M."/>
            <person name="Bloem J."/>
            <person name="Labutti K."/>
            <person name="Salamov A."/>
            <person name="Andreopoulos B."/>
            <person name="Baker S."/>
            <person name="Barry K."/>
            <person name="Bills G."/>
            <person name="Bluhm B."/>
            <person name="Cannon C."/>
            <person name="Castanera R."/>
            <person name="Culley D."/>
            <person name="Daum C."/>
            <person name="Ezra D."/>
            <person name="Gonzalez J."/>
            <person name="Henrissat B."/>
            <person name="Kuo A."/>
            <person name="Liang C."/>
            <person name="Lipzen A."/>
            <person name="Lutzoni F."/>
            <person name="Magnuson J."/>
            <person name="Mondo S."/>
            <person name="Nolan M."/>
            <person name="Ohm R."/>
            <person name="Pangilinan J."/>
            <person name="Park H.-J."/>
            <person name="Ramirez L."/>
            <person name="Alfaro M."/>
            <person name="Sun H."/>
            <person name="Tritt A."/>
            <person name="Yoshinaga Y."/>
            <person name="Zwiers L.-H."/>
            <person name="Turgeon B."/>
            <person name="Goodwin S."/>
            <person name="Spatafora J."/>
            <person name="Crous P."/>
            <person name="Grigoriev I."/>
        </authorList>
    </citation>
    <scope>NUCLEOTIDE SEQUENCE</scope>
    <source>
        <strain evidence="12">CBS 627.86</strain>
    </source>
</reference>
<comment type="similarity">
    <text evidence="2">Belongs to the tyrosinase family.</text>
</comment>
<evidence type="ECO:0000256" key="2">
    <source>
        <dbReference type="ARBA" id="ARBA00009928"/>
    </source>
</evidence>
<comment type="catalytic activity">
    <reaction evidence="10">
        <text>L-tyrosine + O2 = L-dopaquinone + H2O</text>
        <dbReference type="Rhea" id="RHEA:18117"/>
        <dbReference type="ChEBI" id="CHEBI:15377"/>
        <dbReference type="ChEBI" id="CHEBI:15379"/>
        <dbReference type="ChEBI" id="CHEBI:57924"/>
        <dbReference type="ChEBI" id="CHEBI:58315"/>
        <dbReference type="EC" id="1.14.18.1"/>
    </reaction>
</comment>
<dbReference type="EC" id="1.14.18.1" evidence="3"/>